<comment type="caution">
    <text evidence="5">The sequence shown here is derived from an EMBL/GenBank/DDBJ whole genome shotgun (WGS) entry which is preliminary data.</text>
</comment>
<dbReference type="PRINTS" id="PR00081">
    <property type="entry name" value="GDHRDH"/>
</dbReference>
<sequence>MSIKIAIVTGANKGIGEGIVLHLAKQYKGDQKFLIYLTSRSEDLGKATLEKIRAELGSKYPNSEVDYHQLDVTKQSSIDKLAEYLKAKHGNQCVDILVNNAGWASKGPKVDYEIAKRTIGTNYYGLKNVTFTILPLMKMCGRIINISSTSGKLKILSPELQKKYSDPNLTVEELDKLQDTFINAVKDNTFEQLGYPAQTYGVSKVGVIALTKILARDYRHDPHNLFFAALCPGWIRTDMAGPRATGTIDEGVQTPVYLALTDESRVTSNSGEFWTRKTIDIW</sequence>
<dbReference type="EMBL" id="JANBPU010000046">
    <property type="protein sequence ID" value="KAJ1918409.1"/>
    <property type="molecule type" value="Genomic_DNA"/>
</dbReference>
<evidence type="ECO:0000256" key="2">
    <source>
        <dbReference type="ARBA" id="ARBA00022857"/>
    </source>
</evidence>
<evidence type="ECO:0000313" key="6">
    <source>
        <dbReference type="Proteomes" id="UP001150538"/>
    </source>
</evidence>
<dbReference type="Gene3D" id="3.40.50.720">
    <property type="entry name" value="NAD(P)-binding Rossmann-like Domain"/>
    <property type="match status" value="1"/>
</dbReference>
<evidence type="ECO:0000256" key="1">
    <source>
        <dbReference type="ARBA" id="ARBA00006484"/>
    </source>
</evidence>
<dbReference type="InterPro" id="IPR002347">
    <property type="entry name" value="SDR_fam"/>
</dbReference>
<dbReference type="PRINTS" id="PR00080">
    <property type="entry name" value="SDRFAMILY"/>
</dbReference>
<evidence type="ECO:0000313" key="5">
    <source>
        <dbReference type="EMBL" id="KAJ1918409.1"/>
    </source>
</evidence>
<accession>A0A9W8DQC3</accession>
<dbReference type="GO" id="GO:0016491">
    <property type="term" value="F:oxidoreductase activity"/>
    <property type="evidence" value="ECO:0007669"/>
    <property type="project" value="UniProtKB-KW"/>
</dbReference>
<dbReference type="InterPro" id="IPR020904">
    <property type="entry name" value="Sc_DH/Rdtase_CS"/>
</dbReference>
<comment type="similarity">
    <text evidence="1 4">Belongs to the short-chain dehydrogenases/reductases (SDR) family.</text>
</comment>
<dbReference type="Proteomes" id="UP001150538">
    <property type="component" value="Unassembled WGS sequence"/>
</dbReference>
<evidence type="ECO:0008006" key="7">
    <source>
        <dbReference type="Google" id="ProtNLM"/>
    </source>
</evidence>
<dbReference type="InterPro" id="IPR036291">
    <property type="entry name" value="NAD(P)-bd_dom_sf"/>
</dbReference>
<dbReference type="Pfam" id="PF00106">
    <property type="entry name" value="adh_short"/>
    <property type="match status" value="1"/>
</dbReference>
<keyword evidence="6" id="KW-1185">Reference proteome</keyword>
<evidence type="ECO:0000256" key="4">
    <source>
        <dbReference type="RuleBase" id="RU000363"/>
    </source>
</evidence>
<dbReference type="PANTHER" id="PTHR43963">
    <property type="entry name" value="CARBONYL REDUCTASE 1-RELATED"/>
    <property type="match status" value="1"/>
</dbReference>
<dbReference type="PROSITE" id="PS00061">
    <property type="entry name" value="ADH_SHORT"/>
    <property type="match status" value="1"/>
</dbReference>
<reference evidence="5" key="1">
    <citation type="submission" date="2022-07" db="EMBL/GenBank/DDBJ databases">
        <title>Phylogenomic reconstructions and comparative analyses of Kickxellomycotina fungi.</title>
        <authorList>
            <person name="Reynolds N.K."/>
            <person name="Stajich J.E."/>
            <person name="Barry K."/>
            <person name="Grigoriev I.V."/>
            <person name="Crous P."/>
            <person name="Smith M.E."/>
        </authorList>
    </citation>
    <scope>NUCLEOTIDE SEQUENCE</scope>
    <source>
        <strain evidence="5">NBRC 100468</strain>
    </source>
</reference>
<dbReference type="AlphaFoldDB" id="A0A9W8DQC3"/>
<proteinExistence type="inferred from homology"/>
<name>A0A9W8DQC3_9FUNG</name>
<dbReference type="PANTHER" id="PTHR43963:SF6">
    <property type="entry name" value="CHAIN DEHYDROGENASE FAMILY PROTEIN, PUTATIVE (AFU_ORTHOLOGUE AFUA_3G15350)-RELATED"/>
    <property type="match status" value="1"/>
</dbReference>
<gene>
    <name evidence="5" type="ORF">H4219_002635</name>
</gene>
<dbReference type="SUPFAM" id="SSF51735">
    <property type="entry name" value="NAD(P)-binding Rossmann-fold domains"/>
    <property type="match status" value="1"/>
</dbReference>
<keyword evidence="3" id="KW-0560">Oxidoreductase</keyword>
<evidence type="ECO:0000256" key="3">
    <source>
        <dbReference type="ARBA" id="ARBA00023002"/>
    </source>
</evidence>
<keyword evidence="2" id="KW-0521">NADP</keyword>
<protein>
    <recommendedName>
        <fullName evidence="7">Carbonyl reductase</fullName>
    </recommendedName>
</protein>
<organism evidence="5 6">
    <name type="scientific">Mycoemilia scoparia</name>
    <dbReference type="NCBI Taxonomy" id="417184"/>
    <lineage>
        <taxon>Eukaryota</taxon>
        <taxon>Fungi</taxon>
        <taxon>Fungi incertae sedis</taxon>
        <taxon>Zoopagomycota</taxon>
        <taxon>Kickxellomycotina</taxon>
        <taxon>Kickxellomycetes</taxon>
        <taxon>Kickxellales</taxon>
        <taxon>Kickxellaceae</taxon>
        <taxon>Mycoemilia</taxon>
    </lineage>
</organism>
<dbReference type="OrthoDB" id="1933717at2759"/>